<dbReference type="PANTHER" id="PTHR23517">
    <property type="entry name" value="RESISTANCE PROTEIN MDTM, PUTATIVE-RELATED-RELATED"/>
    <property type="match status" value="1"/>
</dbReference>
<evidence type="ECO:0000256" key="3">
    <source>
        <dbReference type="ARBA" id="ARBA00022475"/>
    </source>
</evidence>
<dbReference type="PROSITE" id="PS50850">
    <property type="entry name" value="MFS"/>
    <property type="match status" value="1"/>
</dbReference>
<feature type="transmembrane region" description="Helical" evidence="7">
    <location>
        <begin position="324"/>
        <end position="343"/>
    </location>
</feature>
<keyword evidence="6 7" id="KW-0472">Membrane</keyword>
<evidence type="ECO:0000256" key="6">
    <source>
        <dbReference type="ARBA" id="ARBA00023136"/>
    </source>
</evidence>
<dbReference type="EMBL" id="CP013015">
    <property type="protein sequence ID" value="AMM41943.1"/>
    <property type="molecule type" value="Genomic_DNA"/>
</dbReference>
<feature type="transmembrane region" description="Helical" evidence="7">
    <location>
        <begin position="260"/>
        <end position="282"/>
    </location>
</feature>
<proteinExistence type="predicted"/>
<evidence type="ECO:0000313" key="9">
    <source>
        <dbReference type="EMBL" id="AMM41943.1"/>
    </source>
</evidence>
<dbReference type="EMBL" id="DRKW01000213">
    <property type="protein sequence ID" value="HEB74302.1"/>
    <property type="molecule type" value="Genomic_DNA"/>
</dbReference>
<dbReference type="EMBL" id="DRIH01000014">
    <property type="protein sequence ID" value="HEC67310.1"/>
    <property type="molecule type" value="Genomic_DNA"/>
</dbReference>
<feature type="transmembrane region" description="Helical" evidence="7">
    <location>
        <begin position="195"/>
        <end position="212"/>
    </location>
</feature>
<keyword evidence="2" id="KW-0813">Transport</keyword>
<keyword evidence="4 7" id="KW-0812">Transmembrane</keyword>
<organism evidence="11">
    <name type="scientific">Desulfofervidus auxilii</name>
    <dbReference type="NCBI Taxonomy" id="1621989"/>
    <lineage>
        <taxon>Bacteria</taxon>
        <taxon>Pseudomonadati</taxon>
        <taxon>Thermodesulfobacteriota</taxon>
        <taxon>Candidatus Desulfofervidia</taxon>
        <taxon>Candidatus Desulfofervidales</taxon>
        <taxon>Candidatus Desulfofervidaceae</taxon>
        <taxon>Candidatus Desulfofervidus</taxon>
    </lineage>
</organism>
<sequence length="383" mass="42608">MFKILPFIIARGLFAFLYWMIFAYLPIFLKSYGIKDAQIGLIIGSYSFAALSLMIPIGLFSDRLSSKKLLLFCSSLFTFHFLSLTIAKTFLPILITVILGGFGAGGLIIILPTLFLKYVGSKGKEIAYFQASACLGYALGPLCGGILLEYFPINSLFYLAILVGIIFIMDITLLPDMPPTVFLFKDYYQDLKNPFIWVLMVTVLIMGLHFGIERVNLSLYMKMKLQVESFYIGFFFTIIGIWMAIISPPLGYLKGIKNKAFSWLGISLLLSGLFQGITGLTATFKSFVLVRLIHTTGDSLMLLEVSLLTTLLFPSQRLGGHSGLLFTIRAGATFLGATIAGIINQNFGYALPFIISGCLSILWAFFLILKMGRKESYNSRSQY</sequence>
<dbReference type="KEGG" id="daw:HS1_002157"/>
<feature type="domain" description="Major facilitator superfamily (MFS) profile" evidence="8">
    <location>
        <begin position="3"/>
        <end position="375"/>
    </location>
</feature>
<dbReference type="InterPro" id="IPR036259">
    <property type="entry name" value="MFS_trans_sf"/>
</dbReference>
<dbReference type="Proteomes" id="UP000885738">
    <property type="component" value="Unassembled WGS sequence"/>
</dbReference>
<dbReference type="Pfam" id="PF07690">
    <property type="entry name" value="MFS_1"/>
    <property type="match status" value="1"/>
</dbReference>
<feature type="transmembrane region" description="Helical" evidence="7">
    <location>
        <begin position="39"/>
        <end position="60"/>
    </location>
</feature>
<keyword evidence="5 7" id="KW-1133">Transmembrane helix</keyword>
<evidence type="ECO:0000256" key="4">
    <source>
        <dbReference type="ARBA" id="ARBA00022692"/>
    </source>
</evidence>
<dbReference type="InterPro" id="IPR011701">
    <property type="entry name" value="MFS"/>
</dbReference>
<evidence type="ECO:0000256" key="7">
    <source>
        <dbReference type="SAM" id="Phobius"/>
    </source>
</evidence>
<evidence type="ECO:0000256" key="2">
    <source>
        <dbReference type="ARBA" id="ARBA00022448"/>
    </source>
</evidence>
<feature type="transmembrane region" description="Helical" evidence="7">
    <location>
        <begin position="349"/>
        <end position="369"/>
    </location>
</feature>
<dbReference type="OrthoDB" id="5490497at2"/>
<dbReference type="GO" id="GO:0005886">
    <property type="term" value="C:plasma membrane"/>
    <property type="evidence" value="ECO:0007669"/>
    <property type="project" value="UniProtKB-SubCell"/>
</dbReference>
<dbReference type="GO" id="GO:0022857">
    <property type="term" value="F:transmembrane transporter activity"/>
    <property type="evidence" value="ECO:0007669"/>
    <property type="project" value="InterPro"/>
</dbReference>
<protein>
    <submittedName>
        <fullName evidence="11">MFS transporter</fullName>
    </submittedName>
    <submittedName>
        <fullName evidence="9">Major facilitator superfamily MFS-1</fullName>
    </submittedName>
</protein>
<evidence type="ECO:0000256" key="1">
    <source>
        <dbReference type="ARBA" id="ARBA00004651"/>
    </source>
</evidence>
<keyword evidence="12" id="KW-1185">Reference proteome</keyword>
<evidence type="ECO:0000256" key="5">
    <source>
        <dbReference type="ARBA" id="ARBA00022989"/>
    </source>
</evidence>
<dbReference type="InterPro" id="IPR050171">
    <property type="entry name" value="MFS_Transporters"/>
</dbReference>
<feature type="transmembrane region" description="Helical" evidence="7">
    <location>
        <begin position="128"/>
        <end position="150"/>
    </location>
</feature>
<feature type="transmembrane region" description="Helical" evidence="7">
    <location>
        <begin position="232"/>
        <end position="253"/>
    </location>
</feature>
<evidence type="ECO:0000313" key="11">
    <source>
        <dbReference type="EMBL" id="HEC67310.1"/>
    </source>
</evidence>
<evidence type="ECO:0000259" key="8">
    <source>
        <dbReference type="PROSITE" id="PS50850"/>
    </source>
</evidence>
<evidence type="ECO:0000313" key="12">
    <source>
        <dbReference type="Proteomes" id="UP000070560"/>
    </source>
</evidence>
<dbReference type="InterPro" id="IPR020846">
    <property type="entry name" value="MFS_dom"/>
</dbReference>
<gene>
    <name evidence="11" type="ORF">ENI35_00610</name>
    <name evidence="10" type="ORF">ENJ03_03685</name>
    <name evidence="9" type="ORF">HS1_002157</name>
</gene>
<dbReference type="RefSeq" id="WP_066065252.1">
    <property type="nucleotide sequence ID" value="NZ_CP013015.1"/>
</dbReference>
<comment type="subcellular location">
    <subcellularLocation>
        <location evidence="1">Cell membrane</location>
        <topology evidence="1">Multi-pass membrane protein</topology>
    </subcellularLocation>
</comment>
<reference evidence="11" key="2">
    <citation type="journal article" date="2020" name="mSystems">
        <title>Genome- and Community-Level Interaction Insights into Carbon Utilization and Element Cycling Functions of Hydrothermarchaeota in Hydrothermal Sediment.</title>
        <authorList>
            <person name="Zhou Z."/>
            <person name="Liu Y."/>
            <person name="Xu W."/>
            <person name="Pan J."/>
            <person name="Luo Z.H."/>
            <person name="Li M."/>
        </authorList>
    </citation>
    <scope>NUCLEOTIDE SEQUENCE [LARGE SCALE GENOMIC DNA]</scope>
    <source>
        <strain evidence="11">HyVt-389</strain>
        <strain evidence="10">HyVt-45</strain>
    </source>
</reference>
<feature type="transmembrane region" description="Helical" evidence="7">
    <location>
        <begin position="156"/>
        <end position="174"/>
    </location>
</feature>
<keyword evidence="3" id="KW-1003">Cell membrane</keyword>
<dbReference type="Proteomes" id="UP000070560">
    <property type="component" value="Chromosome"/>
</dbReference>
<feature type="transmembrane region" description="Helical" evidence="7">
    <location>
        <begin position="93"/>
        <end position="116"/>
    </location>
</feature>
<feature type="transmembrane region" description="Helical" evidence="7">
    <location>
        <begin position="7"/>
        <end position="27"/>
    </location>
</feature>
<dbReference type="SUPFAM" id="SSF103473">
    <property type="entry name" value="MFS general substrate transporter"/>
    <property type="match status" value="1"/>
</dbReference>
<reference evidence="9 12" key="1">
    <citation type="submission" date="2015-10" db="EMBL/GenBank/DDBJ databases">
        <title>Candidatus Desulfofervidus auxilii, a hydrogenotrophic sulfate-reducing bacterium involved in the thermophilic anaerobic oxidation of methane.</title>
        <authorList>
            <person name="Krukenberg V."/>
            <person name="Richter M."/>
            <person name="Wegener G."/>
        </authorList>
    </citation>
    <scope>NUCLEOTIDE SEQUENCE [LARGE SCALE GENOMIC DNA]</scope>
    <source>
        <strain evidence="9 12">HS1</strain>
    </source>
</reference>
<accession>A0A7C1ZDX8</accession>
<dbReference type="Gene3D" id="1.20.1250.20">
    <property type="entry name" value="MFS general substrate transporter like domains"/>
    <property type="match status" value="2"/>
</dbReference>
<evidence type="ECO:0000313" key="10">
    <source>
        <dbReference type="EMBL" id="HEB74302.1"/>
    </source>
</evidence>
<dbReference type="Proteomes" id="UP000886268">
    <property type="component" value="Unassembled WGS sequence"/>
</dbReference>
<dbReference type="AlphaFoldDB" id="A0A7C1ZDX8"/>
<name>A0A7C1ZDX8_DESA2</name>